<name>W8VXU6_9FLAO</name>
<dbReference type="EMBL" id="AP014548">
    <property type="protein sequence ID" value="BAO56542.1"/>
    <property type="molecule type" value="Genomic_DNA"/>
</dbReference>
<feature type="signal peptide" evidence="1">
    <location>
        <begin position="1"/>
        <end position="19"/>
    </location>
</feature>
<accession>W8VXU6</accession>
<dbReference type="HOGENOM" id="CLU_112835_0_0_10"/>
<feature type="chain" id="PRO_5004914600" evidence="1">
    <location>
        <begin position="20"/>
        <end position="208"/>
    </location>
</feature>
<evidence type="ECO:0000313" key="3">
    <source>
        <dbReference type="Proteomes" id="UP000031760"/>
    </source>
</evidence>
<reference evidence="2 3" key="1">
    <citation type="journal article" date="2014" name="Proc. Natl. Acad. Sci. U.S.A.">
        <title>Functional characterization of flavobacteria rhodopsins reveals a unique class of light-driven chloride pump in bacteria.</title>
        <authorList>
            <person name="Yoshizawa S."/>
            <person name="Kumagai Y."/>
            <person name="Kim H."/>
            <person name="Ogura Y."/>
            <person name="Hayashi T."/>
            <person name="Iwasaki W."/>
            <person name="DeLong E.F."/>
            <person name="Kogure K."/>
        </authorList>
    </citation>
    <scope>NUCLEOTIDE SEQUENCE [LARGE SCALE GENOMIC DNA]</scope>
    <source>
        <strain evidence="2 3">S1-08</strain>
    </source>
</reference>
<dbReference type="STRING" id="1454201.NMS_2533"/>
<evidence type="ECO:0000313" key="2">
    <source>
        <dbReference type="EMBL" id="BAO56542.1"/>
    </source>
</evidence>
<gene>
    <name evidence="2" type="ORF">NMS_2533</name>
</gene>
<dbReference type="KEGG" id="nmf:NMS_2533"/>
<dbReference type="RefSeq" id="WP_041497043.1">
    <property type="nucleotide sequence ID" value="NZ_AP014548.1"/>
</dbReference>
<keyword evidence="1" id="KW-0732">Signal</keyword>
<protein>
    <submittedName>
        <fullName evidence="2">Uncharacterized protein</fullName>
    </submittedName>
</protein>
<sequence>MKRILISLVTVLIFSFSHAQGDLDKAYRIIADHICECSNFKSDEFKNASVAEATNIFSSCGLKFYGDNKNTLNELGFKLDTDMEANRALWEQVGIVAATTCPDLFLGLNRKKNQEAEASGEEVYEELPYVVGKITEIEKGTFPIFKIIDVDGRKHNLLWLTIIDNPVLFEEALKGEKNFVLEYYESELYDDRIKEYRYMKVLNAVKVQ</sequence>
<dbReference type="AlphaFoldDB" id="W8VXU6"/>
<keyword evidence="3" id="KW-1185">Reference proteome</keyword>
<dbReference type="OrthoDB" id="1352116at2"/>
<organism evidence="2 3">
    <name type="scientific">Nonlabens marinus S1-08</name>
    <dbReference type="NCBI Taxonomy" id="1454201"/>
    <lineage>
        <taxon>Bacteria</taxon>
        <taxon>Pseudomonadati</taxon>
        <taxon>Bacteroidota</taxon>
        <taxon>Flavobacteriia</taxon>
        <taxon>Flavobacteriales</taxon>
        <taxon>Flavobacteriaceae</taxon>
        <taxon>Nonlabens</taxon>
    </lineage>
</organism>
<dbReference type="Proteomes" id="UP000031760">
    <property type="component" value="Chromosome"/>
</dbReference>
<proteinExistence type="predicted"/>
<evidence type="ECO:0000256" key="1">
    <source>
        <dbReference type="SAM" id="SignalP"/>
    </source>
</evidence>